<dbReference type="GO" id="GO:0045892">
    <property type="term" value="P:negative regulation of DNA-templated transcription"/>
    <property type="evidence" value="ECO:0007669"/>
    <property type="project" value="UniProtKB-ARBA"/>
</dbReference>
<keyword evidence="7" id="KW-1185">Reference proteome</keyword>
<feature type="domain" description="HTH tetR-type" evidence="5">
    <location>
        <begin position="11"/>
        <end position="71"/>
    </location>
</feature>
<gene>
    <name evidence="6" type="ORF">EBN03_17555</name>
</gene>
<dbReference type="EMBL" id="RFFH01000007">
    <property type="protein sequence ID" value="RMI31190.1"/>
    <property type="molecule type" value="Genomic_DNA"/>
</dbReference>
<dbReference type="PANTHER" id="PTHR30055:SF146">
    <property type="entry name" value="HTH-TYPE TRANSCRIPTIONAL DUAL REGULATOR CECR"/>
    <property type="match status" value="1"/>
</dbReference>
<keyword evidence="2 4" id="KW-0238">DNA-binding</keyword>
<dbReference type="GO" id="GO:0000976">
    <property type="term" value="F:transcription cis-regulatory region binding"/>
    <property type="evidence" value="ECO:0007669"/>
    <property type="project" value="TreeGrafter"/>
</dbReference>
<comment type="caution">
    <text evidence="6">The sequence shown here is derived from an EMBL/GenBank/DDBJ whole genome shotgun (WGS) entry which is preliminary data.</text>
</comment>
<dbReference type="Proteomes" id="UP000279275">
    <property type="component" value="Unassembled WGS sequence"/>
</dbReference>
<keyword evidence="1" id="KW-0805">Transcription regulation</keyword>
<evidence type="ECO:0000313" key="7">
    <source>
        <dbReference type="Proteomes" id="UP000279275"/>
    </source>
</evidence>
<sequence length="217" mass="23322">MSGRAAPRGRIDKRQAILDAAFTVFARRGYAQTCMQEIAEVAGAAKPTVYNHFADKEALFLAAMAAVSDAVTTRNLAIVNEIRLPVADLDAVLHRTAYRLAQSCCEERSRALRRLVCSEVNHFPDLLETVYGHTAEQLTAALAGKLAQLSLSGQLRPCDPAAAAEQFLALLTAPMDNRSRLGTRKVPTAEIRAVASGAVDTFLRAYATEAPDHTAAA</sequence>
<dbReference type="Gene3D" id="1.10.10.60">
    <property type="entry name" value="Homeodomain-like"/>
    <property type="match status" value="1"/>
</dbReference>
<feature type="DNA-binding region" description="H-T-H motif" evidence="4">
    <location>
        <begin position="34"/>
        <end position="53"/>
    </location>
</feature>
<dbReference type="InterPro" id="IPR050109">
    <property type="entry name" value="HTH-type_TetR-like_transc_reg"/>
</dbReference>
<dbReference type="OrthoDB" id="7186128at2"/>
<evidence type="ECO:0000259" key="5">
    <source>
        <dbReference type="PROSITE" id="PS50977"/>
    </source>
</evidence>
<protein>
    <submittedName>
        <fullName evidence="6">TetR family transcriptional regulator</fullName>
    </submittedName>
</protein>
<dbReference type="Gene3D" id="1.10.357.10">
    <property type="entry name" value="Tetracycline Repressor, domain 2"/>
    <property type="match status" value="1"/>
</dbReference>
<dbReference type="GO" id="GO:0003700">
    <property type="term" value="F:DNA-binding transcription factor activity"/>
    <property type="evidence" value="ECO:0007669"/>
    <property type="project" value="TreeGrafter"/>
</dbReference>
<dbReference type="RefSeq" id="WP_122189141.1">
    <property type="nucleotide sequence ID" value="NZ_RFFH01000007.1"/>
</dbReference>
<dbReference type="InterPro" id="IPR036271">
    <property type="entry name" value="Tet_transcr_reg_TetR-rel_C_sf"/>
</dbReference>
<dbReference type="SUPFAM" id="SSF48498">
    <property type="entry name" value="Tetracyclin repressor-like, C-terminal domain"/>
    <property type="match status" value="1"/>
</dbReference>
<dbReference type="Pfam" id="PF14246">
    <property type="entry name" value="TetR_C_7"/>
    <property type="match status" value="1"/>
</dbReference>
<dbReference type="SUPFAM" id="SSF46689">
    <property type="entry name" value="Homeodomain-like"/>
    <property type="match status" value="1"/>
</dbReference>
<evidence type="ECO:0000256" key="1">
    <source>
        <dbReference type="ARBA" id="ARBA00023015"/>
    </source>
</evidence>
<evidence type="ECO:0000256" key="3">
    <source>
        <dbReference type="ARBA" id="ARBA00023163"/>
    </source>
</evidence>
<dbReference type="PROSITE" id="PS50977">
    <property type="entry name" value="HTH_TETR_2"/>
    <property type="match status" value="1"/>
</dbReference>
<reference evidence="6 7" key="1">
    <citation type="submission" date="2018-10" db="EMBL/GenBank/DDBJ databases">
        <title>Isolation from cow dung.</title>
        <authorList>
            <person name="Ling L."/>
        </authorList>
    </citation>
    <scope>NUCLEOTIDE SEQUENCE [LARGE SCALE GENOMIC DNA]</scope>
    <source>
        <strain evidence="6 7">NEAU-LL90</strain>
    </source>
</reference>
<dbReference type="Pfam" id="PF00440">
    <property type="entry name" value="TetR_N"/>
    <property type="match status" value="1"/>
</dbReference>
<dbReference type="PANTHER" id="PTHR30055">
    <property type="entry name" value="HTH-TYPE TRANSCRIPTIONAL REGULATOR RUTR"/>
    <property type="match status" value="1"/>
</dbReference>
<evidence type="ECO:0000256" key="4">
    <source>
        <dbReference type="PROSITE-ProRule" id="PRU00335"/>
    </source>
</evidence>
<dbReference type="InterPro" id="IPR039536">
    <property type="entry name" value="TetR_C_Proteobacteria"/>
</dbReference>
<dbReference type="InterPro" id="IPR009057">
    <property type="entry name" value="Homeodomain-like_sf"/>
</dbReference>
<keyword evidence="3" id="KW-0804">Transcription</keyword>
<accession>A0A3M2L3C2</accession>
<name>A0A3M2L3C2_9NOCA</name>
<dbReference type="PRINTS" id="PR00455">
    <property type="entry name" value="HTHTETR"/>
</dbReference>
<dbReference type="InterPro" id="IPR001647">
    <property type="entry name" value="HTH_TetR"/>
</dbReference>
<organism evidence="6 7">
    <name type="scientific">Nocardia stercoris</name>
    <dbReference type="NCBI Taxonomy" id="2483361"/>
    <lineage>
        <taxon>Bacteria</taxon>
        <taxon>Bacillati</taxon>
        <taxon>Actinomycetota</taxon>
        <taxon>Actinomycetes</taxon>
        <taxon>Mycobacteriales</taxon>
        <taxon>Nocardiaceae</taxon>
        <taxon>Nocardia</taxon>
    </lineage>
</organism>
<proteinExistence type="predicted"/>
<dbReference type="FunFam" id="1.10.10.60:FF:000141">
    <property type="entry name" value="TetR family transcriptional regulator"/>
    <property type="match status" value="1"/>
</dbReference>
<evidence type="ECO:0000313" key="6">
    <source>
        <dbReference type="EMBL" id="RMI31190.1"/>
    </source>
</evidence>
<dbReference type="AlphaFoldDB" id="A0A3M2L3C2"/>
<evidence type="ECO:0000256" key="2">
    <source>
        <dbReference type="ARBA" id="ARBA00023125"/>
    </source>
</evidence>